<feature type="domain" description="Carboxylesterase type B" evidence="5">
    <location>
        <begin position="32"/>
        <end position="524"/>
    </location>
</feature>
<organism evidence="6 7">
    <name type="scientific">Nonomuraea jiangxiensis</name>
    <dbReference type="NCBI Taxonomy" id="633440"/>
    <lineage>
        <taxon>Bacteria</taxon>
        <taxon>Bacillati</taxon>
        <taxon>Actinomycetota</taxon>
        <taxon>Actinomycetes</taxon>
        <taxon>Streptosporangiales</taxon>
        <taxon>Streptosporangiaceae</taxon>
        <taxon>Nonomuraea</taxon>
    </lineage>
</organism>
<evidence type="ECO:0000259" key="5">
    <source>
        <dbReference type="Pfam" id="PF00135"/>
    </source>
</evidence>
<dbReference type="Proteomes" id="UP000199202">
    <property type="component" value="Unassembled WGS sequence"/>
</dbReference>
<reference evidence="6 7" key="1">
    <citation type="submission" date="2016-10" db="EMBL/GenBank/DDBJ databases">
        <authorList>
            <person name="de Groot N.N."/>
        </authorList>
    </citation>
    <scope>NUCLEOTIDE SEQUENCE [LARGE SCALE GENOMIC DNA]</scope>
    <source>
        <strain evidence="6 7">CGMCC 4.6533</strain>
    </source>
</reference>
<dbReference type="PROSITE" id="PS00122">
    <property type="entry name" value="CARBOXYLESTERASE_B_1"/>
    <property type="match status" value="1"/>
</dbReference>
<protein>
    <recommendedName>
        <fullName evidence="3">Carboxylic ester hydrolase</fullName>
        <ecNumber evidence="3">3.1.1.-</ecNumber>
    </recommendedName>
</protein>
<dbReference type="InterPro" id="IPR050309">
    <property type="entry name" value="Type-B_Carboxylest/Lipase"/>
</dbReference>
<dbReference type="PANTHER" id="PTHR11559">
    <property type="entry name" value="CARBOXYLESTERASE"/>
    <property type="match status" value="1"/>
</dbReference>
<comment type="similarity">
    <text evidence="1 3">Belongs to the type-B carboxylesterase/lipase family.</text>
</comment>
<evidence type="ECO:0000256" key="1">
    <source>
        <dbReference type="ARBA" id="ARBA00005964"/>
    </source>
</evidence>
<evidence type="ECO:0000256" key="3">
    <source>
        <dbReference type="RuleBase" id="RU361235"/>
    </source>
</evidence>
<name>A0A1G9VQR1_9ACTN</name>
<evidence type="ECO:0000256" key="4">
    <source>
        <dbReference type="SAM" id="MobiDB-lite"/>
    </source>
</evidence>
<dbReference type="Gene3D" id="3.40.50.1820">
    <property type="entry name" value="alpha/beta hydrolase"/>
    <property type="match status" value="1"/>
</dbReference>
<dbReference type="AlphaFoldDB" id="A0A1G9VQR1"/>
<accession>A0A1G9VQR1</accession>
<dbReference type="GO" id="GO:0016787">
    <property type="term" value="F:hydrolase activity"/>
    <property type="evidence" value="ECO:0007669"/>
    <property type="project" value="UniProtKB-KW"/>
</dbReference>
<gene>
    <name evidence="6" type="ORF">SAMN05421869_15417</name>
</gene>
<proteinExistence type="inferred from homology"/>
<feature type="chain" id="PRO_5011329145" description="Carboxylic ester hydrolase" evidence="3">
    <location>
        <begin position="29"/>
        <end position="527"/>
    </location>
</feature>
<dbReference type="EMBL" id="FNDJ01000054">
    <property type="protein sequence ID" value="SDM74562.1"/>
    <property type="molecule type" value="Genomic_DNA"/>
</dbReference>
<evidence type="ECO:0000313" key="6">
    <source>
        <dbReference type="EMBL" id="SDM74562.1"/>
    </source>
</evidence>
<dbReference type="InterPro" id="IPR019819">
    <property type="entry name" value="Carboxylesterase_B_CS"/>
</dbReference>
<keyword evidence="2 3" id="KW-0378">Hydrolase</keyword>
<evidence type="ECO:0000313" key="7">
    <source>
        <dbReference type="Proteomes" id="UP000199202"/>
    </source>
</evidence>
<keyword evidence="7" id="KW-1185">Reference proteome</keyword>
<evidence type="ECO:0000256" key="2">
    <source>
        <dbReference type="ARBA" id="ARBA00022801"/>
    </source>
</evidence>
<dbReference type="PROSITE" id="PS00941">
    <property type="entry name" value="CARBOXYLESTERASE_B_2"/>
    <property type="match status" value="1"/>
</dbReference>
<feature type="region of interest" description="Disordered" evidence="4">
    <location>
        <begin position="76"/>
        <end position="100"/>
    </location>
</feature>
<dbReference type="STRING" id="633440.SAMN05421869_15417"/>
<dbReference type="OrthoDB" id="4308422at2"/>
<keyword evidence="3" id="KW-0732">Signal</keyword>
<feature type="signal peptide" evidence="3">
    <location>
        <begin position="1"/>
        <end position="28"/>
    </location>
</feature>
<dbReference type="Pfam" id="PF00135">
    <property type="entry name" value="COesterase"/>
    <property type="match status" value="1"/>
</dbReference>
<dbReference type="SUPFAM" id="SSF53474">
    <property type="entry name" value="alpha/beta-Hydrolases"/>
    <property type="match status" value="1"/>
</dbReference>
<dbReference type="InterPro" id="IPR019826">
    <property type="entry name" value="Carboxylesterase_B_AS"/>
</dbReference>
<sequence length="527" mass="55416">MRTKLTSLIFAALPIALLMPLDTGVAHARVDAATVRIAQGTLHGLAAPDHRTFAGIPYAAPPTGERRWRAPAPAPTWAGVRDATTPGNPCPQLDGGGPDRPPAQIGSEDCLFLNVVTPATRPAERLPVIVWIHGGGFVQGAGSDYDLTRMATQGKVVTVTLNYRLGALGFLDHPAMDDPYAGNYALADQQAALRWVRRNVAAFGGDPGNVTIAGQSAGGFSVCAQLAAPGSRGLFQKAIVQSGPCGNDFVTRSAARERATKIAADLGCATQTLACLRAKPVADLLPIGADQVFTATARIGDMPWIFTADTPALPTQPLEALRRGTAAPVPLVQGNARDEMRPFVAVQFDAQGRPVTAQQYPEILASLFGDRAQAVLDRYPADGYPSPSLALAGVLTDWGGKLGACSQLPANDAAARRAPVYAYEFAESSGQQIVGFPLGAAHAAELPYLMDGPGSPPAFSPEQRELSRDMIAYWTRFAATGDPNAPGLPRWAAYHPGGTVLSLASGPHGVRPVDFVSGHHCAFWNHH</sequence>
<dbReference type="EC" id="3.1.1.-" evidence="3"/>
<dbReference type="InterPro" id="IPR002018">
    <property type="entry name" value="CarbesteraseB"/>
</dbReference>
<dbReference type="InterPro" id="IPR029058">
    <property type="entry name" value="AB_hydrolase_fold"/>
</dbReference>